<keyword evidence="2" id="KW-0472">Membrane</keyword>
<dbReference type="STRING" id="1074467.JP39_11430"/>
<dbReference type="SMART" id="SM00530">
    <property type="entry name" value="HTH_XRE"/>
    <property type="match status" value="1"/>
</dbReference>
<keyword evidence="2" id="KW-1133">Transmembrane helix</keyword>
<evidence type="ECO:0000256" key="1">
    <source>
        <dbReference type="ARBA" id="ARBA00023125"/>
    </source>
</evidence>
<keyword evidence="2" id="KW-0812">Transmembrane</keyword>
<protein>
    <recommendedName>
        <fullName evidence="3">HTH cro/C1-type domain-containing protein</fullName>
    </recommendedName>
</protein>
<dbReference type="InterPro" id="IPR001387">
    <property type="entry name" value="Cro/C1-type_HTH"/>
</dbReference>
<accession>A0A0K2LF46</accession>
<feature type="transmembrane region" description="Helical" evidence="2">
    <location>
        <begin position="103"/>
        <end position="123"/>
    </location>
</feature>
<evidence type="ECO:0000259" key="3">
    <source>
        <dbReference type="PROSITE" id="PS50943"/>
    </source>
</evidence>
<dbReference type="Pfam" id="PF01381">
    <property type="entry name" value="HTH_3"/>
    <property type="match status" value="1"/>
</dbReference>
<feature type="domain" description="HTH cro/C1-type" evidence="3">
    <location>
        <begin position="7"/>
        <end position="61"/>
    </location>
</feature>
<sequence length="283" mass="33735">MSLSDNIVKYRKRNELSQLQLAEALSISRQSISKWETGENLPSINNLISLSGLLDISLDELITGEPYLHFPFDYGKPKNRWPLLFLWFTFILGVLIYTESQNFCMAILGFTVAYFMLVFLTPFDFKRYYTYWSLGKKGITYTDDFKDKYNSWDEITIPLKVLSHTRKTKYVTYQQIKSIEIKLGLFEFNPKSTVIIFGFYTPNLGQYIRENFYFIITTKDDQTIYLDLRQYYWLQSKERQMLSTIISFLRRKNIEFVDKQNIAEMVRDRSISLTKELYELRDK</sequence>
<dbReference type="AlphaFoldDB" id="A0A0K2LF46"/>
<dbReference type="KEGG" id="lhi:JP39_11430"/>
<reference evidence="4 5" key="1">
    <citation type="submission" date="2015-08" db="EMBL/GenBank/DDBJ databases">
        <title>Genomic sequence of Lactobacillus heilongjiangensis DSM 28069, isolated from Chinese traditional pickle.</title>
        <authorList>
            <person name="Jiang X."/>
            <person name="Zheng B."/>
            <person name="Cheng H."/>
        </authorList>
    </citation>
    <scope>NUCLEOTIDE SEQUENCE [LARGE SCALE GENOMIC DNA]</scope>
    <source>
        <strain evidence="4 5">DSM 28069</strain>
    </source>
</reference>
<keyword evidence="5" id="KW-1185">Reference proteome</keyword>
<dbReference type="InterPro" id="IPR010982">
    <property type="entry name" value="Lambda_DNA-bd_dom_sf"/>
</dbReference>
<dbReference type="OrthoDB" id="9812495at2"/>
<dbReference type="GO" id="GO:0003677">
    <property type="term" value="F:DNA binding"/>
    <property type="evidence" value="ECO:0007669"/>
    <property type="project" value="UniProtKB-KW"/>
</dbReference>
<dbReference type="EMBL" id="CP012559">
    <property type="protein sequence ID" value="ALB29917.1"/>
    <property type="molecule type" value="Genomic_DNA"/>
</dbReference>
<evidence type="ECO:0000313" key="5">
    <source>
        <dbReference type="Proteomes" id="UP000061546"/>
    </source>
</evidence>
<organism evidence="4 5">
    <name type="scientific">Companilactobacillus heilongjiangensis</name>
    <dbReference type="NCBI Taxonomy" id="1074467"/>
    <lineage>
        <taxon>Bacteria</taxon>
        <taxon>Bacillati</taxon>
        <taxon>Bacillota</taxon>
        <taxon>Bacilli</taxon>
        <taxon>Lactobacillales</taxon>
        <taxon>Lactobacillaceae</taxon>
        <taxon>Companilactobacillus</taxon>
    </lineage>
</organism>
<dbReference type="PANTHER" id="PTHR46558:SF4">
    <property type="entry name" value="DNA-BIDING PHAGE PROTEIN"/>
    <property type="match status" value="1"/>
</dbReference>
<dbReference type="Gene3D" id="1.10.260.40">
    <property type="entry name" value="lambda repressor-like DNA-binding domains"/>
    <property type="match status" value="1"/>
</dbReference>
<keyword evidence="1" id="KW-0238">DNA-binding</keyword>
<evidence type="ECO:0000313" key="4">
    <source>
        <dbReference type="EMBL" id="ALB29917.1"/>
    </source>
</evidence>
<feature type="transmembrane region" description="Helical" evidence="2">
    <location>
        <begin position="81"/>
        <end position="97"/>
    </location>
</feature>
<evidence type="ECO:0000256" key="2">
    <source>
        <dbReference type="SAM" id="Phobius"/>
    </source>
</evidence>
<dbReference type="PROSITE" id="PS50943">
    <property type="entry name" value="HTH_CROC1"/>
    <property type="match status" value="1"/>
</dbReference>
<dbReference type="Proteomes" id="UP000061546">
    <property type="component" value="Chromosome"/>
</dbReference>
<dbReference type="SUPFAM" id="SSF47413">
    <property type="entry name" value="lambda repressor-like DNA-binding domains"/>
    <property type="match status" value="1"/>
</dbReference>
<proteinExistence type="predicted"/>
<dbReference type="RefSeq" id="WP_041500957.1">
    <property type="nucleotide sequence ID" value="NZ_BJDV01000003.1"/>
</dbReference>
<dbReference type="CDD" id="cd00093">
    <property type="entry name" value="HTH_XRE"/>
    <property type="match status" value="1"/>
</dbReference>
<dbReference type="PANTHER" id="PTHR46558">
    <property type="entry name" value="TRACRIPTIONAL REGULATORY PROTEIN-RELATED-RELATED"/>
    <property type="match status" value="1"/>
</dbReference>
<name>A0A0K2LF46_9LACO</name>
<gene>
    <name evidence="4" type="ORF">JP39_11430</name>
</gene>